<gene>
    <name evidence="4" type="ordered locus">NE1265</name>
</gene>
<keyword evidence="1 4" id="KW-0808">Transferase</keyword>
<dbReference type="SUPFAM" id="SSF55729">
    <property type="entry name" value="Acyl-CoA N-acyltransferases (Nat)"/>
    <property type="match status" value="1"/>
</dbReference>
<dbReference type="PROSITE" id="PS51186">
    <property type="entry name" value="GNAT"/>
    <property type="match status" value="1"/>
</dbReference>
<dbReference type="GO" id="GO:0016747">
    <property type="term" value="F:acyltransferase activity, transferring groups other than amino-acyl groups"/>
    <property type="evidence" value="ECO:0007669"/>
    <property type="project" value="InterPro"/>
</dbReference>
<dbReference type="STRING" id="228410.NE1265"/>
<name>Q82V41_NITEU</name>
<dbReference type="AlphaFoldDB" id="Q82V41"/>
<dbReference type="Gene3D" id="3.40.630.30">
    <property type="match status" value="1"/>
</dbReference>
<dbReference type="EMBL" id="AL954747">
    <property type="protein sequence ID" value="CAD85176.1"/>
    <property type="molecule type" value="Genomic_DNA"/>
</dbReference>
<dbReference type="eggNOG" id="COG0456">
    <property type="taxonomic scope" value="Bacteria"/>
</dbReference>
<organism evidence="4 5">
    <name type="scientific">Nitrosomonas europaea (strain ATCC 19718 / CIP 103999 / KCTC 2705 / NBRC 14298)</name>
    <dbReference type="NCBI Taxonomy" id="228410"/>
    <lineage>
        <taxon>Bacteria</taxon>
        <taxon>Pseudomonadati</taxon>
        <taxon>Pseudomonadota</taxon>
        <taxon>Betaproteobacteria</taxon>
        <taxon>Nitrosomonadales</taxon>
        <taxon>Nitrosomonadaceae</taxon>
        <taxon>Nitrosomonas</taxon>
    </lineage>
</organism>
<dbReference type="InterPro" id="IPR000182">
    <property type="entry name" value="GNAT_dom"/>
</dbReference>
<accession>Q82V41</accession>
<dbReference type="GeneID" id="87104440"/>
<protein>
    <submittedName>
        <fullName evidence="4">GCN5-related N-acetyltransferase</fullName>
    </submittedName>
</protein>
<evidence type="ECO:0000313" key="5">
    <source>
        <dbReference type="Proteomes" id="UP000001416"/>
    </source>
</evidence>
<sequence>MLIRSAKPEDAEFIGSIRVAAWQAAYRGFMPDTYLASLDPGANLDELRAALRAENPPFTLRIAETEGQPIAFSILGKPRYNADQSIVELWALNVHPTHWRKGAGQQLVRQVLLDAKEQKFVSVELWCIQGNLAAQRLYEICGFVPNSQVRTTSSLTGYPLHELAYTYAL</sequence>
<dbReference type="PhylomeDB" id="Q82V41"/>
<reference evidence="4 5" key="1">
    <citation type="journal article" date="2003" name="J. Bacteriol.">
        <title>Complete genome sequence of the ammonia-oxidizing bacterium and obligate chemolithoautotroph Nitrosomonas europaea.</title>
        <authorList>
            <person name="Chain P."/>
            <person name="Lamerdin J."/>
            <person name="Larimer F."/>
            <person name="Regala W."/>
            <person name="Land M."/>
            <person name="Hauser L."/>
            <person name="Hooper A."/>
            <person name="Klotz M."/>
            <person name="Norton J."/>
            <person name="Sayavedra-Soto L."/>
            <person name="Arciero D."/>
            <person name="Hommes N."/>
            <person name="Whittaker M."/>
            <person name="Arp D."/>
        </authorList>
    </citation>
    <scope>NUCLEOTIDE SEQUENCE [LARGE SCALE GENOMIC DNA]</scope>
    <source>
        <strain evidence="5">ATCC 19718 / CIP 103999 / KCTC 2705 / NBRC 14298</strain>
    </source>
</reference>
<keyword evidence="5" id="KW-1185">Reference proteome</keyword>
<evidence type="ECO:0000259" key="3">
    <source>
        <dbReference type="PROSITE" id="PS51186"/>
    </source>
</evidence>
<dbReference type="Proteomes" id="UP000001416">
    <property type="component" value="Chromosome"/>
</dbReference>
<keyword evidence="2" id="KW-0012">Acyltransferase</keyword>
<dbReference type="InterPro" id="IPR016181">
    <property type="entry name" value="Acyl_CoA_acyltransferase"/>
</dbReference>
<dbReference type="CDD" id="cd04301">
    <property type="entry name" value="NAT_SF"/>
    <property type="match status" value="1"/>
</dbReference>
<evidence type="ECO:0000256" key="2">
    <source>
        <dbReference type="ARBA" id="ARBA00023315"/>
    </source>
</evidence>
<evidence type="ECO:0000313" key="4">
    <source>
        <dbReference type="EMBL" id="CAD85176.1"/>
    </source>
</evidence>
<dbReference type="RefSeq" id="WP_011111847.1">
    <property type="nucleotide sequence ID" value="NC_004757.1"/>
</dbReference>
<dbReference type="OrthoDB" id="336415at2"/>
<dbReference type="Pfam" id="PF00583">
    <property type="entry name" value="Acetyltransf_1"/>
    <property type="match status" value="1"/>
</dbReference>
<dbReference type="HOGENOM" id="CLU_013985_18_2_4"/>
<dbReference type="InterPro" id="IPR050832">
    <property type="entry name" value="Bact_Acetyltransf"/>
</dbReference>
<feature type="domain" description="N-acetyltransferase" evidence="3">
    <location>
        <begin position="1"/>
        <end position="169"/>
    </location>
</feature>
<dbReference type="PANTHER" id="PTHR43877">
    <property type="entry name" value="AMINOALKYLPHOSPHONATE N-ACETYLTRANSFERASE-RELATED-RELATED"/>
    <property type="match status" value="1"/>
</dbReference>
<proteinExistence type="predicted"/>
<dbReference type="KEGG" id="neu:NE1265"/>
<evidence type="ECO:0000256" key="1">
    <source>
        <dbReference type="ARBA" id="ARBA00022679"/>
    </source>
</evidence>